<dbReference type="Gene3D" id="2.40.10.180">
    <property type="entry name" value="Phage tail proteins"/>
    <property type="match status" value="1"/>
</dbReference>
<dbReference type="OrthoDB" id="7573907at2"/>
<proteinExistence type="predicted"/>
<dbReference type="AlphaFoldDB" id="A0A4P5NNU4"/>
<dbReference type="Pfam" id="PF05354">
    <property type="entry name" value="Phage_attach"/>
    <property type="match status" value="1"/>
</dbReference>
<organism evidence="1 2">
    <name type="scientific">Komagataeibacter diospyri</name>
    <dbReference type="NCBI Taxonomy" id="1932662"/>
    <lineage>
        <taxon>Bacteria</taxon>
        <taxon>Pseudomonadati</taxon>
        <taxon>Pseudomonadota</taxon>
        <taxon>Alphaproteobacteria</taxon>
        <taxon>Acetobacterales</taxon>
        <taxon>Acetobacteraceae</taxon>
        <taxon>Komagataeibacter</taxon>
    </lineage>
</organism>
<dbReference type="RefSeq" id="WP_141260451.1">
    <property type="nucleotide sequence ID" value="NZ_BDLU01000032.1"/>
</dbReference>
<comment type="caution">
    <text evidence="1">The sequence shown here is derived from an EMBL/GenBank/DDBJ whole genome shotgun (WGS) entry which is preliminary data.</text>
</comment>
<evidence type="ECO:0008006" key="3">
    <source>
        <dbReference type="Google" id="ProtNLM"/>
    </source>
</evidence>
<sequence length="120" mass="12732">MSLDWAGLVLGPNLRIFGEDPEKDGPVTWTSLSSGISQDVPAIFDEGYKPLAVIDDADGLLPTNITTGIPHLGVCLADFPVAPLQGDTMVVRGKTYEIREVQPDSHGGADIFLNLVSLTA</sequence>
<dbReference type="InterPro" id="IPR008018">
    <property type="entry name" value="Phage_tail_attach_FII"/>
</dbReference>
<dbReference type="InterPro" id="IPR053734">
    <property type="entry name" value="Phage_Head-Tail_Connect_sf"/>
</dbReference>
<evidence type="ECO:0000313" key="2">
    <source>
        <dbReference type="Proteomes" id="UP000315095"/>
    </source>
</evidence>
<evidence type="ECO:0000313" key="1">
    <source>
        <dbReference type="EMBL" id="GCE83063.1"/>
    </source>
</evidence>
<dbReference type="Proteomes" id="UP000315095">
    <property type="component" value="Unassembled WGS sequence"/>
</dbReference>
<name>A0A4P5NNU4_9PROT</name>
<accession>A0A4P5NNU4</accession>
<protein>
    <recommendedName>
        <fullName evidence="3">Phage protein</fullName>
    </recommendedName>
</protein>
<keyword evidence="2" id="KW-1185">Reference proteome</keyword>
<dbReference type="EMBL" id="BDLU01000032">
    <property type="protein sequence ID" value="GCE83063.1"/>
    <property type="molecule type" value="Genomic_DNA"/>
</dbReference>
<gene>
    <name evidence="1" type="ORF">MSKU9_1204</name>
</gene>
<dbReference type="GO" id="GO:0019068">
    <property type="term" value="P:virion assembly"/>
    <property type="evidence" value="ECO:0007669"/>
    <property type="project" value="InterPro"/>
</dbReference>
<reference evidence="2" key="1">
    <citation type="submission" date="2017-01" db="EMBL/GenBank/DDBJ databases">
        <title>Komagataeibacter sp. MSKU9 whole genome sequencing project.</title>
        <authorList>
            <person name="Matsutani M."/>
            <person name="Naloka K."/>
            <person name="Theeragool G."/>
            <person name="Yakushi T."/>
            <person name="Matsushita K."/>
        </authorList>
    </citation>
    <scope>NUCLEOTIDE SEQUENCE [LARGE SCALE GENOMIC DNA]</scope>
    <source>
        <strain evidence="2">MSKU9</strain>
    </source>
</reference>